<reference evidence="1" key="1">
    <citation type="submission" date="2024-03" db="EMBL/GenBank/DDBJ databases">
        <title>Whole genome sequecning of epiphytes from Marcgravia umbellata leaves.</title>
        <authorList>
            <person name="Kumar G."/>
            <person name="Savka M.A."/>
        </authorList>
    </citation>
    <scope>NUCLEOTIDE SEQUENCE</scope>
    <source>
        <strain evidence="1">RIT_BL5</strain>
    </source>
</reference>
<accession>A0ACC6PHJ3</accession>
<comment type="caution">
    <text evidence="1">The sequence shown here is derived from an EMBL/GenBank/DDBJ whole genome shotgun (WGS) entry which is preliminary data.</text>
</comment>
<gene>
    <name evidence="1" type="ORF">WKI47_21005</name>
</gene>
<keyword evidence="2" id="KW-1185">Reference proteome</keyword>
<sequence length="158" mass="18241">MSYTIGQVAKKMNVSTFALRYYDREGLLPFVKRSANGVRLFEESDLEFLRVIDCLKNTGMSIGEIRSFIEWTKEGDASLGQRLALFEERKKAVDLQIAQLLLYKECIEFKHNYYTEAVKAKTEAVHRDPNAPEADMVLGRIVDRTESEQKNINKEELK</sequence>
<proteinExistence type="predicted"/>
<evidence type="ECO:0000313" key="2">
    <source>
        <dbReference type="Proteomes" id="UP001380953"/>
    </source>
</evidence>
<organism evidence="1 2">
    <name type="scientific">Saccharibacillus sacchari</name>
    <dbReference type="NCBI Taxonomy" id="456493"/>
    <lineage>
        <taxon>Bacteria</taxon>
        <taxon>Bacillati</taxon>
        <taxon>Bacillota</taxon>
        <taxon>Bacilli</taxon>
        <taxon>Bacillales</taxon>
        <taxon>Paenibacillaceae</taxon>
        <taxon>Saccharibacillus</taxon>
    </lineage>
</organism>
<name>A0ACC6PHJ3_9BACL</name>
<evidence type="ECO:0000313" key="1">
    <source>
        <dbReference type="EMBL" id="MEJ8306392.1"/>
    </source>
</evidence>
<protein>
    <submittedName>
        <fullName evidence="1">MerR family transcriptional regulator</fullName>
    </submittedName>
</protein>
<dbReference type="EMBL" id="JBBKAR010000053">
    <property type="protein sequence ID" value="MEJ8306392.1"/>
    <property type="molecule type" value="Genomic_DNA"/>
</dbReference>
<dbReference type="Proteomes" id="UP001380953">
    <property type="component" value="Unassembled WGS sequence"/>
</dbReference>